<proteinExistence type="predicted"/>
<dbReference type="InterPro" id="IPR043136">
    <property type="entry name" value="B30.2/SPRY_sf"/>
</dbReference>
<name>A0A914H783_GLORO</name>
<accession>A0A914H783</accession>
<dbReference type="Proteomes" id="UP000887572">
    <property type="component" value="Unplaced"/>
</dbReference>
<sequence length="320" mass="37392">MSILTESTNGEEITDDQQEFFQKKNLRPLREKIKQIELELKGIKQLKGEQIAKMEEYQNKQQQFIIDAITKKQKVTTDKFSLKHQEHEKLYQNLMEEMNLKQQQHQKENNDKIGWLNKDQEQCVSIDQFSLVQSDQKALLDRLNGLEQKQAANFDQQKADQKALSATIDQFSDCQRRSLTWNTSKRMIRKKKVVKMEKYQKEQQQNIVDLQKTVAALREIGLTLQNRWDSAACHRGLTLFQPERLIVKYTCTGKHNWGYRSVRAVEPISKRDFGIFYYEVKISALGGTKKSTSTTEADSNRMQPPPHLNVGQRVCHFLAI</sequence>
<protein>
    <submittedName>
        <fullName evidence="3">Uncharacterized protein</fullName>
    </submittedName>
</protein>
<reference evidence="3" key="1">
    <citation type="submission" date="2022-11" db="UniProtKB">
        <authorList>
            <consortium name="WormBaseParasite"/>
        </authorList>
    </citation>
    <scope>IDENTIFICATION</scope>
</reference>
<feature type="coiled-coil region" evidence="1">
    <location>
        <begin position="84"/>
        <end position="111"/>
    </location>
</feature>
<evidence type="ECO:0000313" key="2">
    <source>
        <dbReference type="Proteomes" id="UP000887572"/>
    </source>
</evidence>
<evidence type="ECO:0000313" key="3">
    <source>
        <dbReference type="WBParaSite" id="Gr19_v10_g14347.t1"/>
    </source>
</evidence>
<dbReference type="WBParaSite" id="Gr19_v10_g14347.t1">
    <property type="protein sequence ID" value="Gr19_v10_g14347.t1"/>
    <property type="gene ID" value="Gr19_v10_g14347"/>
</dbReference>
<keyword evidence="1" id="KW-0175">Coiled coil</keyword>
<dbReference type="AlphaFoldDB" id="A0A914H783"/>
<keyword evidence="2" id="KW-1185">Reference proteome</keyword>
<evidence type="ECO:0000256" key="1">
    <source>
        <dbReference type="SAM" id="Coils"/>
    </source>
</evidence>
<dbReference type="Gene3D" id="2.60.120.920">
    <property type="match status" value="1"/>
</dbReference>
<organism evidence="2 3">
    <name type="scientific">Globodera rostochiensis</name>
    <name type="common">Golden nematode worm</name>
    <name type="synonym">Heterodera rostochiensis</name>
    <dbReference type="NCBI Taxonomy" id="31243"/>
    <lineage>
        <taxon>Eukaryota</taxon>
        <taxon>Metazoa</taxon>
        <taxon>Ecdysozoa</taxon>
        <taxon>Nematoda</taxon>
        <taxon>Chromadorea</taxon>
        <taxon>Rhabditida</taxon>
        <taxon>Tylenchina</taxon>
        <taxon>Tylenchomorpha</taxon>
        <taxon>Tylenchoidea</taxon>
        <taxon>Heteroderidae</taxon>
        <taxon>Heteroderinae</taxon>
        <taxon>Globodera</taxon>
    </lineage>
</organism>